<reference evidence="1 2" key="1">
    <citation type="journal article" date="2021" name="BMC Genomics">
        <title>Datura genome reveals duplications of psychoactive alkaloid biosynthetic genes and high mutation rate following tissue culture.</title>
        <authorList>
            <person name="Rajewski A."/>
            <person name="Carter-House D."/>
            <person name="Stajich J."/>
            <person name="Litt A."/>
        </authorList>
    </citation>
    <scope>NUCLEOTIDE SEQUENCE [LARGE SCALE GENOMIC DNA]</scope>
    <source>
        <strain evidence="1">AR-01</strain>
    </source>
</reference>
<keyword evidence="2" id="KW-1185">Reference proteome</keyword>
<sequence length="103" mass="11716">MRGKIFMSGNKSFKIFKESGGLERWFVWVERGRRSTNQIKLDEENLKMVGSGKSRGKAQLGQSFWGAAEWLDNESFRYIGDACGDIIRVDEDKIPSLLGTHLC</sequence>
<organism evidence="1 2">
    <name type="scientific">Datura stramonium</name>
    <name type="common">Jimsonweed</name>
    <name type="synonym">Common thornapple</name>
    <dbReference type="NCBI Taxonomy" id="4076"/>
    <lineage>
        <taxon>Eukaryota</taxon>
        <taxon>Viridiplantae</taxon>
        <taxon>Streptophyta</taxon>
        <taxon>Embryophyta</taxon>
        <taxon>Tracheophyta</taxon>
        <taxon>Spermatophyta</taxon>
        <taxon>Magnoliopsida</taxon>
        <taxon>eudicotyledons</taxon>
        <taxon>Gunneridae</taxon>
        <taxon>Pentapetalae</taxon>
        <taxon>asterids</taxon>
        <taxon>lamiids</taxon>
        <taxon>Solanales</taxon>
        <taxon>Solanaceae</taxon>
        <taxon>Solanoideae</taxon>
        <taxon>Datureae</taxon>
        <taxon>Datura</taxon>
    </lineage>
</organism>
<accession>A0ABS8ULU7</accession>
<dbReference type="EMBL" id="JACEIK010002123">
    <property type="protein sequence ID" value="MCD9559281.1"/>
    <property type="molecule type" value="Genomic_DNA"/>
</dbReference>
<evidence type="ECO:0000313" key="1">
    <source>
        <dbReference type="EMBL" id="MCD9559281.1"/>
    </source>
</evidence>
<protein>
    <submittedName>
        <fullName evidence="1">Uncharacterized protein</fullName>
    </submittedName>
</protein>
<gene>
    <name evidence="1" type="ORF">HAX54_017151</name>
</gene>
<dbReference type="Proteomes" id="UP000823775">
    <property type="component" value="Unassembled WGS sequence"/>
</dbReference>
<evidence type="ECO:0000313" key="2">
    <source>
        <dbReference type="Proteomes" id="UP000823775"/>
    </source>
</evidence>
<comment type="caution">
    <text evidence="1">The sequence shown here is derived from an EMBL/GenBank/DDBJ whole genome shotgun (WGS) entry which is preliminary data.</text>
</comment>
<proteinExistence type="predicted"/>
<name>A0ABS8ULU7_DATST</name>